<dbReference type="AlphaFoldDB" id="A0AAN9RNL4"/>
<name>A0AAN9RNL4_PHACN</name>
<sequence>MVPRNSHSTFSHNPYLEPRNPHSTFFHKPYLEPHTPTTLQIPSYRNPSNPKQWPNALTNPHPSTTYTATPRSPNTSFLHNPYLEPHTTAPLQHPSISNTFNPNSQNPHQEAKECEELNECEHPLNAETHPHLQPTPLLNAPN</sequence>
<evidence type="ECO:0000313" key="3">
    <source>
        <dbReference type="Proteomes" id="UP001374584"/>
    </source>
</evidence>
<keyword evidence="3" id="KW-1185">Reference proteome</keyword>
<dbReference type="Proteomes" id="UP001374584">
    <property type="component" value="Unassembled WGS sequence"/>
</dbReference>
<feature type="compositionally biased region" description="Polar residues" evidence="1">
    <location>
        <begin position="35"/>
        <end position="78"/>
    </location>
</feature>
<feature type="compositionally biased region" description="Polar residues" evidence="1">
    <location>
        <begin position="94"/>
        <end position="108"/>
    </location>
</feature>
<evidence type="ECO:0000256" key="1">
    <source>
        <dbReference type="SAM" id="MobiDB-lite"/>
    </source>
</evidence>
<feature type="compositionally biased region" description="Polar residues" evidence="1">
    <location>
        <begin position="1"/>
        <end position="12"/>
    </location>
</feature>
<dbReference type="EMBL" id="JAYMYR010000002">
    <property type="protein sequence ID" value="KAK7378002.1"/>
    <property type="molecule type" value="Genomic_DNA"/>
</dbReference>
<feature type="compositionally biased region" description="Basic and acidic residues" evidence="1">
    <location>
        <begin position="109"/>
        <end position="130"/>
    </location>
</feature>
<proteinExistence type="predicted"/>
<evidence type="ECO:0000313" key="2">
    <source>
        <dbReference type="EMBL" id="KAK7378002.1"/>
    </source>
</evidence>
<organism evidence="2 3">
    <name type="scientific">Phaseolus coccineus</name>
    <name type="common">Scarlet runner bean</name>
    <name type="synonym">Phaseolus multiflorus</name>
    <dbReference type="NCBI Taxonomy" id="3886"/>
    <lineage>
        <taxon>Eukaryota</taxon>
        <taxon>Viridiplantae</taxon>
        <taxon>Streptophyta</taxon>
        <taxon>Embryophyta</taxon>
        <taxon>Tracheophyta</taxon>
        <taxon>Spermatophyta</taxon>
        <taxon>Magnoliopsida</taxon>
        <taxon>eudicotyledons</taxon>
        <taxon>Gunneridae</taxon>
        <taxon>Pentapetalae</taxon>
        <taxon>rosids</taxon>
        <taxon>fabids</taxon>
        <taxon>Fabales</taxon>
        <taxon>Fabaceae</taxon>
        <taxon>Papilionoideae</taxon>
        <taxon>50 kb inversion clade</taxon>
        <taxon>NPAAA clade</taxon>
        <taxon>indigoferoid/millettioid clade</taxon>
        <taxon>Phaseoleae</taxon>
        <taxon>Phaseolus</taxon>
    </lineage>
</organism>
<protein>
    <submittedName>
        <fullName evidence="2">Uncharacterized protein</fullName>
    </submittedName>
</protein>
<comment type="caution">
    <text evidence="2">The sequence shown here is derived from an EMBL/GenBank/DDBJ whole genome shotgun (WGS) entry which is preliminary data.</text>
</comment>
<accession>A0AAN9RNL4</accession>
<reference evidence="2 3" key="1">
    <citation type="submission" date="2024-01" db="EMBL/GenBank/DDBJ databases">
        <title>The genomes of 5 underutilized Papilionoideae crops provide insights into root nodulation and disease resistanc.</title>
        <authorList>
            <person name="Jiang F."/>
        </authorList>
    </citation>
    <scope>NUCLEOTIDE SEQUENCE [LARGE SCALE GENOMIC DNA]</scope>
    <source>
        <strain evidence="2">JINMINGXINNONG_FW02</strain>
        <tissue evidence="2">Leaves</tissue>
    </source>
</reference>
<gene>
    <name evidence="2" type="ORF">VNO80_03438</name>
</gene>
<feature type="region of interest" description="Disordered" evidence="1">
    <location>
        <begin position="1"/>
        <end position="142"/>
    </location>
</feature>